<sequence length="337" mass="37432">MVGTPIGNGSGGGTCVGLQGSGPGHLTPVSATAGGPTPPHSAGSFGNPQHQHSSTPVLDTNVEPPKQQNTIDQTISSQNRHLMQQQQQMMAHMQQSSPHANHVEFYQQRFQHQRQSMENITQQTHQNSLQQQPRNFSQLSDFAESGFGDANDLSVPGILGEGIDDLDSIEPMRYGGEHQNHNNLDQRQQQQQQLVLQQSDDSNQQQNLSNNFYRSQPLVQQQGQQQQPKQVVKRQLLNSDQCGQQCKKQKRKYSVHQLQNGVEDERKEMLEMTLEQRNVAEMALLPDRSPQIGDTPLSPSKLSETQDRNVSDAIATVMERVAKNGPGQNFSSKASNF</sequence>
<gene>
    <name evidence="2" type="ORF">MENT_LOCUS55465</name>
</gene>
<dbReference type="Proteomes" id="UP000580250">
    <property type="component" value="Unassembled WGS sequence"/>
</dbReference>
<evidence type="ECO:0000256" key="1">
    <source>
        <dbReference type="SAM" id="MobiDB-lite"/>
    </source>
</evidence>
<protein>
    <submittedName>
        <fullName evidence="2">Uncharacterized protein</fullName>
    </submittedName>
</protein>
<evidence type="ECO:0000313" key="2">
    <source>
        <dbReference type="EMBL" id="CAD2201876.1"/>
    </source>
</evidence>
<reference evidence="2 3" key="1">
    <citation type="submission" date="2020-08" db="EMBL/GenBank/DDBJ databases">
        <authorList>
            <person name="Koutsovoulos G."/>
            <person name="Danchin GJ E."/>
        </authorList>
    </citation>
    <scope>NUCLEOTIDE SEQUENCE [LARGE SCALE GENOMIC DNA]</scope>
</reference>
<dbReference type="AlphaFoldDB" id="A0A6V7XRD4"/>
<accession>A0A6V7XRD4</accession>
<feature type="compositionally biased region" description="Polar residues" evidence="1">
    <location>
        <begin position="110"/>
        <end position="121"/>
    </location>
</feature>
<organism evidence="2 3">
    <name type="scientific">Meloidogyne enterolobii</name>
    <name type="common">Root-knot nematode worm</name>
    <name type="synonym">Meloidogyne mayaguensis</name>
    <dbReference type="NCBI Taxonomy" id="390850"/>
    <lineage>
        <taxon>Eukaryota</taxon>
        <taxon>Metazoa</taxon>
        <taxon>Ecdysozoa</taxon>
        <taxon>Nematoda</taxon>
        <taxon>Chromadorea</taxon>
        <taxon>Rhabditida</taxon>
        <taxon>Tylenchina</taxon>
        <taxon>Tylenchomorpha</taxon>
        <taxon>Tylenchoidea</taxon>
        <taxon>Meloidogynidae</taxon>
        <taxon>Meloidogyninae</taxon>
        <taxon>Meloidogyne</taxon>
    </lineage>
</organism>
<evidence type="ECO:0000313" key="3">
    <source>
        <dbReference type="Proteomes" id="UP000580250"/>
    </source>
</evidence>
<feature type="compositionally biased region" description="Gly residues" evidence="1">
    <location>
        <begin position="1"/>
        <end position="23"/>
    </location>
</feature>
<feature type="region of interest" description="Disordered" evidence="1">
    <location>
        <begin position="288"/>
        <end position="308"/>
    </location>
</feature>
<feature type="region of interest" description="Disordered" evidence="1">
    <location>
        <begin position="162"/>
        <end position="208"/>
    </location>
</feature>
<dbReference type="OrthoDB" id="5907611at2759"/>
<comment type="caution">
    <text evidence="2">The sequence shown here is derived from an EMBL/GenBank/DDBJ whole genome shotgun (WGS) entry which is preliminary data.</text>
</comment>
<name>A0A6V7XRD4_MELEN</name>
<feature type="region of interest" description="Disordered" evidence="1">
    <location>
        <begin position="110"/>
        <end position="133"/>
    </location>
</feature>
<dbReference type="EMBL" id="CAJEWN010002095">
    <property type="protein sequence ID" value="CAD2201876.1"/>
    <property type="molecule type" value="Genomic_DNA"/>
</dbReference>
<feature type="compositionally biased region" description="Polar residues" evidence="1">
    <location>
        <begin position="44"/>
        <end position="58"/>
    </location>
</feature>
<feature type="compositionally biased region" description="Low complexity" evidence="1">
    <location>
        <begin position="122"/>
        <end position="132"/>
    </location>
</feature>
<feature type="compositionally biased region" description="Low complexity" evidence="1">
    <location>
        <begin position="181"/>
        <end position="208"/>
    </location>
</feature>
<proteinExistence type="predicted"/>
<feature type="region of interest" description="Disordered" evidence="1">
    <location>
        <begin position="1"/>
        <end position="68"/>
    </location>
</feature>